<dbReference type="OMA" id="DECIVNF"/>
<dbReference type="PROSITE" id="PS51808">
    <property type="entry name" value="CHCH"/>
    <property type="match status" value="1"/>
</dbReference>
<evidence type="ECO:0000313" key="11">
    <source>
        <dbReference type="Proteomes" id="UP000007014"/>
    </source>
</evidence>
<feature type="region of interest" description="Disordered" evidence="9">
    <location>
        <begin position="1"/>
        <end position="32"/>
    </location>
</feature>
<dbReference type="KEGG" id="cme:CYME_CMS431C"/>
<keyword evidence="7" id="KW-0143">Chaperone</keyword>
<evidence type="ECO:0000256" key="7">
    <source>
        <dbReference type="ARBA" id="ARBA00023186"/>
    </source>
</evidence>
<sequence length="78" mass="8484">MNDDHADLKTSSAPYRAEASEAGNHDGNPKPKKKICCACPETKQARDSCIAERGEEACRDLIEAHKACLRAEGFNVPL</sequence>
<name>M1VC33_CYAM1</name>
<dbReference type="GO" id="GO:0005507">
    <property type="term" value="F:copper ion binding"/>
    <property type="evidence" value="ECO:0007669"/>
    <property type="project" value="InterPro"/>
</dbReference>
<dbReference type="PANTHER" id="PTHR16719">
    <property type="entry name" value="CYTOCHROME C OXIDASE COPPER CHAPERONE"/>
    <property type="match status" value="1"/>
</dbReference>
<keyword evidence="11" id="KW-1185">Reference proteome</keyword>
<evidence type="ECO:0000256" key="2">
    <source>
        <dbReference type="ARBA" id="ARBA00009241"/>
    </source>
</evidence>
<organism evidence="10 11">
    <name type="scientific">Cyanidioschyzon merolae (strain NIES-3377 / 10D)</name>
    <name type="common">Unicellular red alga</name>
    <dbReference type="NCBI Taxonomy" id="280699"/>
    <lineage>
        <taxon>Eukaryota</taxon>
        <taxon>Rhodophyta</taxon>
        <taxon>Bangiophyceae</taxon>
        <taxon>Cyanidiales</taxon>
        <taxon>Cyanidiaceae</taxon>
        <taxon>Cyanidioschyzon</taxon>
    </lineage>
</organism>
<dbReference type="GO" id="GO:0016531">
    <property type="term" value="F:copper chaperone activity"/>
    <property type="evidence" value="ECO:0007669"/>
    <property type="project" value="InterPro"/>
</dbReference>
<protein>
    <submittedName>
        <fullName evidence="10">Cytochrome c oxidase assembly protein</fullName>
    </submittedName>
</protein>
<evidence type="ECO:0000256" key="8">
    <source>
        <dbReference type="PIRSR" id="PIRSR607745-1"/>
    </source>
</evidence>
<feature type="binding site" evidence="8">
    <location>
        <position position="36"/>
    </location>
    <ligand>
        <name>Cu cation</name>
        <dbReference type="ChEBI" id="CHEBI:23378"/>
    </ligand>
</feature>
<evidence type="ECO:0000256" key="3">
    <source>
        <dbReference type="ARBA" id="ARBA00022723"/>
    </source>
</evidence>
<evidence type="ECO:0000256" key="1">
    <source>
        <dbReference type="ARBA" id="ARBA00004569"/>
    </source>
</evidence>
<evidence type="ECO:0000256" key="6">
    <source>
        <dbReference type="ARBA" id="ARBA00023157"/>
    </source>
</evidence>
<dbReference type="STRING" id="280699.M1VC33"/>
<gene>
    <name evidence="10" type="ORF">CYME_CMS431C</name>
</gene>
<reference evidence="10 11" key="1">
    <citation type="journal article" date="2004" name="Nature">
        <title>Genome sequence of the ultrasmall unicellular red alga Cyanidioschyzon merolae 10D.</title>
        <authorList>
            <person name="Matsuzaki M."/>
            <person name="Misumi O."/>
            <person name="Shin-i T."/>
            <person name="Maruyama S."/>
            <person name="Takahara M."/>
            <person name="Miyagishima S."/>
            <person name="Mori T."/>
            <person name="Nishida K."/>
            <person name="Yagisawa F."/>
            <person name="Nishida K."/>
            <person name="Yoshida Y."/>
            <person name="Nishimura Y."/>
            <person name="Nakao S."/>
            <person name="Kobayashi T."/>
            <person name="Momoyama Y."/>
            <person name="Higashiyama T."/>
            <person name="Minoda A."/>
            <person name="Sano M."/>
            <person name="Nomoto H."/>
            <person name="Oishi K."/>
            <person name="Hayashi H."/>
            <person name="Ohta F."/>
            <person name="Nishizaka S."/>
            <person name="Haga S."/>
            <person name="Miura S."/>
            <person name="Morishita T."/>
            <person name="Kabeya Y."/>
            <person name="Terasawa K."/>
            <person name="Suzuki Y."/>
            <person name="Ishii Y."/>
            <person name="Asakawa S."/>
            <person name="Takano H."/>
            <person name="Ohta N."/>
            <person name="Kuroiwa H."/>
            <person name="Tanaka K."/>
            <person name="Shimizu N."/>
            <person name="Sugano S."/>
            <person name="Sato N."/>
            <person name="Nozaki H."/>
            <person name="Ogasawara N."/>
            <person name="Kohara Y."/>
            <person name="Kuroiwa T."/>
        </authorList>
    </citation>
    <scope>NUCLEOTIDE SEQUENCE [LARGE SCALE GENOMIC DNA]</scope>
    <source>
        <strain evidence="10 11">10D</strain>
    </source>
</reference>
<dbReference type="SUPFAM" id="SSF47072">
    <property type="entry name" value="Cysteine alpha-hairpin motif"/>
    <property type="match status" value="1"/>
</dbReference>
<evidence type="ECO:0000313" key="10">
    <source>
        <dbReference type="EMBL" id="BAM82989.1"/>
    </source>
</evidence>
<dbReference type="Gene3D" id="1.10.287.1130">
    <property type="entry name" value="CytochromE C oxidase copper chaperone"/>
    <property type="match status" value="1"/>
</dbReference>
<dbReference type="HOGENOM" id="CLU_149618_1_0_1"/>
<dbReference type="InterPro" id="IPR009069">
    <property type="entry name" value="Cys_alpha_HP_mot_SF"/>
</dbReference>
<feature type="binding site" evidence="8">
    <location>
        <position position="37"/>
    </location>
    <ligand>
        <name>Cu cation</name>
        <dbReference type="ChEBI" id="CHEBI:23378"/>
    </ligand>
</feature>
<evidence type="ECO:0000256" key="4">
    <source>
        <dbReference type="ARBA" id="ARBA00023008"/>
    </source>
</evidence>
<dbReference type="GeneID" id="16997464"/>
<dbReference type="PANTHER" id="PTHR16719:SF0">
    <property type="entry name" value="CYTOCHROME C OXIDASE COPPER CHAPERONE"/>
    <property type="match status" value="1"/>
</dbReference>
<dbReference type="OrthoDB" id="1915887at2759"/>
<accession>M1VC33</accession>
<dbReference type="Pfam" id="PF05051">
    <property type="entry name" value="COX17"/>
    <property type="match status" value="1"/>
</dbReference>
<keyword evidence="3 8" id="KW-0479">Metal-binding</keyword>
<dbReference type="InterPro" id="IPR007745">
    <property type="entry name" value="Cyt_c_oxidase_Cu-chaperone"/>
</dbReference>
<dbReference type="AlphaFoldDB" id="M1VC33"/>
<dbReference type="GO" id="GO:0005758">
    <property type="term" value="C:mitochondrial intermembrane space"/>
    <property type="evidence" value="ECO:0007669"/>
    <property type="project" value="UniProtKB-SubCell"/>
</dbReference>
<dbReference type="eggNOG" id="KOG3496">
    <property type="taxonomic scope" value="Eukaryota"/>
</dbReference>
<keyword evidence="5" id="KW-0496">Mitochondrion</keyword>
<comment type="subcellular location">
    <subcellularLocation>
        <location evidence="1">Mitochondrion intermembrane space</location>
    </subcellularLocation>
</comment>
<evidence type="ECO:0000256" key="5">
    <source>
        <dbReference type="ARBA" id="ARBA00023128"/>
    </source>
</evidence>
<dbReference type="Gramene" id="CMS431CT">
    <property type="protein sequence ID" value="CMS431CT"/>
    <property type="gene ID" value="CMS431C"/>
</dbReference>
<dbReference type="Proteomes" id="UP000007014">
    <property type="component" value="Chromosome 19"/>
</dbReference>
<evidence type="ECO:0000256" key="9">
    <source>
        <dbReference type="SAM" id="MobiDB-lite"/>
    </source>
</evidence>
<dbReference type="EMBL" id="AP006501">
    <property type="protein sequence ID" value="BAM82989.1"/>
    <property type="molecule type" value="Genomic_DNA"/>
</dbReference>
<comment type="similarity">
    <text evidence="2">Belongs to the COX17 family.</text>
</comment>
<dbReference type="RefSeq" id="XP_005539025.1">
    <property type="nucleotide sequence ID" value="XM_005538968.1"/>
</dbReference>
<keyword evidence="6" id="KW-1015">Disulfide bond</keyword>
<keyword evidence="4 8" id="KW-0186">Copper</keyword>
<proteinExistence type="inferred from homology"/>
<reference evidence="10 11" key="2">
    <citation type="journal article" date="2007" name="BMC Biol.">
        <title>A 100%-complete sequence reveals unusually simple genomic features in the hot-spring red alga Cyanidioschyzon merolae.</title>
        <authorList>
            <person name="Nozaki H."/>
            <person name="Takano H."/>
            <person name="Misumi O."/>
            <person name="Terasawa K."/>
            <person name="Matsuzaki M."/>
            <person name="Maruyama S."/>
            <person name="Nishida K."/>
            <person name="Yagisawa F."/>
            <person name="Yoshida Y."/>
            <person name="Fujiwara T."/>
            <person name="Takio S."/>
            <person name="Tamura K."/>
            <person name="Chung S.J."/>
            <person name="Nakamura S."/>
            <person name="Kuroiwa H."/>
            <person name="Tanaka K."/>
            <person name="Sato N."/>
            <person name="Kuroiwa T."/>
        </authorList>
    </citation>
    <scope>NUCLEOTIDE SEQUENCE [LARGE SCALE GENOMIC DNA]</scope>
    <source>
        <strain evidence="10 11">10D</strain>
    </source>
</reference>